<keyword evidence="1" id="KW-0678">Repressor</keyword>
<reference evidence="7" key="2">
    <citation type="submission" date="2020-07" db="EMBL/GenBank/DDBJ databases">
        <authorList>
            <person name="Lood C."/>
            <person name="Girard L."/>
        </authorList>
    </citation>
    <scope>NUCLEOTIDE SEQUENCE</scope>
    <source>
        <strain evidence="7">BW13M1</strain>
    </source>
</reference>
<dbReference type="PROSITE" id="PS00041">
    <property type="entry name" value="HTH_ARAC_FAMILY_1"/>
    <property type="match status" value="1"/>
</dbReference>
<protein>
    <submittedName>
        <fullName evidence="7">Helix-turn-helix transcriptional regulator</fullName>
    </submittedName>
</protein>
<keyword evidence="3" id="KW-0238">DNA-binding</keyword>
<dbReference type="PANTHER" id="PTHR11019">
    <property type="entry name" value="HTH-TYPE TRANSCRIPTIONAL REGULATOR NIMR"/>
    <property type="match status" value="1"/>
</dbReference>
<dbReference type="FunFam" id="1.10.10.60:FF:000132">
    <property type="entry name" value="AraC family transcriptional regulator"/>
    <property type="match status" value="1"/>
</dbReference>
<dbReference type="CDD" id="cd06124">
    <property type="entry name" value="cupin_NimR-like_N"/>
    <property type="match status" value="1"/>
</dbReference>
<dbReference type="GO" id="GO:0009893">
    <property type="term" value="P:positive regulation of metabolic process"/>
    <property type="evidence" value="ECO:0007669"/>
    <property type="project" value="UniProtKB-ARBA"/>
</dbReference>
<dbReference type="RefSeq" id="WP_186733433.1">
    <property type="nucleotide sequence ID" value="NZ_JABWRJ020000001.1"/>
</dbReference>
<dbReference type="Gene3D" id="1.10.10.60">
    <property type="entry name" value="Homeodomain-like"/>
    <property type="match status" value="1"/>
</dbReference>
<dbReference type="InterPro" id="IPR018062">
    <property type="entry name" value="HTH_AraC-typ_CS"/>
</dbReference>
<evidence type="ECO:0000313" key="7">
    <source>
        <dbReference type="EMBL" id="MBC3446600.1"/>
    </source>
</evidence>
<dbReference type="SMART" id="SM00342">
    <property type="entry name" value="HTH_ARAC"/>
    <property type="match status" value="1"/>
</dbReference>
<dbReference type="PROSITE" id="PS01124">
    <property type="entry name" value="HTH_ARAC_FAMILY_2"/>
    <property type="match status" value="1"/>
</dbReference>
<dbReference type="EMBL" id="JABWRJ010000014">
    <property type="protein sequence ID" value="MBC3446600.1"/>
    <property type="molecule type" value="Genomic_DNA"/>
</dbReference>
<dbReference type="InterPro" id="IPR018060">
    <property type="entry name" value="HTH_AraC"/>
</dbReference>
<dbReference type="AlphaFoldDB" id="A0A923G988"/>
<dbReference type="SUPFAM" id="SSF46689">
    <property type="entry name" value="Homeodomain-like"/>
    <property type="match status" value="1"/>
</dbReference>
<dbReference type="InterPro" id="IPR003313">
    <property type="entry name" value="AraC-bd"/>
</dbReference>
<keyword evidence="5" id="KW-0804">Transcription</keyword>
<keyword evidence="2" id="KW-0805">Transcription regulation</keyword>
<dbReference type="InterPro" id="IPR011051">
    <property type="entry name" value="RmlC_Cupin_sf"/>
</dbReference>
<reference evidence="7" key="1">
    <citation type="journal article" date="2020" name="Microorganisms">
        <title>Reliable Identification of Environmental Pseudomonas Isolates Using the rpoD Gene.</title>
        <authorList>
            <consortium name="The Broad Institute Genome Sequencing Platform"/>
            <person name="Girard L."/>
            <person name="Lood C."/>
            <person name="Rokni-Zadeh H."/>
            <person name="van Noort V."/>
            <person name="Lavigne R."/>
            <person name="De Mot R."/>
        </authorList>
    </citation>
    <scope>NUCLEOTIDE SEQUENCE</scope>
    <source>
        <strain evidence="7">BW13M1</strain>
    </source>
</reference>
<dbReference type="Pfam" id="PF12833">
    <property type="entry name" value="HTH_18"/>
    <property type="match status" value="1"/>
</dbReference>
<proteinExistence type="predicted"/>
<evidence type="ECO:0000259" key="6">
    <source>
        <dbReference type="PROSITE" id="PS01124"/>
    </source>
</evidence>
<dbReference type="Gene3D" id="2.60.120.10">
    <property type="entry name" value="Jelly Rolls"/>
    <property type="match status" value="1"/>
</dbReference>
<feature type="domain" description="HTH araC/xylS-type" evidence="6">
    <location>
        <begin position="158"/>
        <end position="258"/>
    </location>
</feature>
<dbReference type="InterPro" id="IPR009057">
    <property type="entry name" value="Homeodomain-like_sf"/>
</dbReference>
<accession>A0A923G988</accession>
<dbReference type="InterPro" id="IPR014710">
    <property type="entry name" value="RmlC-like_jellyroll"/>
</dbReference>
<dbReference type="GO" id="GO:0003700">
    <property type="term" value="F:DNA-binding transcription factor activity"/>
    <property type="evidence" value="ECO:0007669"/>
    <property type="project" value="InterPro"/>
</dbReference>
<evidence type="ECO:0000256" key="2">
    <source>
        <dbReference type="ARBA" id="ARBA00023015"/>
    </source>
</evidence>
<dbReference type="PANTHER" id="PTHR11019:SF159">
    <property type="entry name" value="TRANSCRIPTIONAL REGULATOR-RELATED"/>
    <property type="match status" value="1"/>
</dbReference>
<name>A0A923G988_9PSED</name>
<comment type="caution">
    <text evidence="7">The sequence shown here is derived from an EMBL/GenBank/DDBJ whole genome shotgun (WGS) entry which is preliminary data.</text>
</comment>
<dbReference type="PRINTS" id="PR00032">
    <property type="entry name" value="HTHARAC"/>
</dbReference>
<gene>
    <name evidence="7" type="ORF">HU751_12500</name>
</gene>
<keyword evidence="4" id="KW-0010">Activator</keyword>
<evidence type="ECO:0000256" key="5">
    <source>
        <dbReference type="ARBA" id="ARBA00023163"/>
    </source>
</evidence>
<dbReference type="SUPFAM" id="SSF51182">
    <property type="entry name" value="RmlC-like cupins"/>
    <property type="match status" value="1"/>
</dbReference>
<sequence>MNFDLLPAPYESSSPQAVVTLREYPSGAVFAPHAHSRGQFAYAASGSVRMFTDLGNWVVPAQRALWVPAHVSHEMHMCGDVTMINTYLGDKAVELAGLPAHCQVFGITPLLRHLFEAALVLSPDAASSVRGEAVLTLLIDELRTLPNLALSVPLPRERRLARACERFIDAPSQNISVDDMAAWSSMSRRAFTRNLRADIGMSFVAWRQQACLLEATSRLSAGSSITQVASDLGFSSSSAFISIFRRNLGASPGRYFARSGGASRY</sequence>
<dbReference type="InterPro" id="IPR020449">
    <property type="entry name" value="Tscrpt_reg_AraC-type_HTH"/>
</dbReference>
<dbReference type="Pfam" id="PF02311">
    <property type="entry name" value="AraC_binding"/>
    <property type="match status" value="1"/>
</dbReference>
<dbReference type="GO" id="GO:0043565">
    <property type="term" value="F:sequence-specific DNA binding"/>
    <property type="evidence" value="ECO:0007669"/>
    <property type="project" value="InterPro"/>
</dbReference>
<evidence type="ECO:0000256" key="1">
    <source>
        <dbReference type="ARBA" id="ARBA00022491"/>
    </source>
</evidence>
<evidence type="ECO:0000256" key="3">
    <source>
        <dbReference type="ARBA" id="ARBA00023125"/>
    </source>
</evidence>
<evidence type="ECO:0000256" key="4">
    <source>
        <dbReference type="ARBA" id="ARBA00023159"/>
    </source>
</evidence>
<organism evidence="7">
    <name type="scientific">Pseudomonas peradeniyensis</name>
    <dbReference type="NCBI Taxonomy" id="2745488"/>
    <lineage>
        <taxon>Bacteria</taxon>
        <taxon>Pseudomonadati</taxon>
        <taxon>Pseudomonadota</taxon>
        <taxon>Gammaproteobacteria</taxon>
        <taxon>Pseudomonadales</taxon>
        <taxon>Pseudomonadaceae</taxon>
        <taxon>Pseudomonas</taxon>
    </lineage>
</organism>